<sequence length="203" mass="22536">MMQGLKKKGVRAIKSTSNSRCITIHSSTSNAGQASTTAKNLDQTAIRTLKDNNLAAEHFRQQNLTTNERLAEEARNDLHTLDNNCGNSGNTFADVLDGTAPTDISNAGEDMLRRCEDMEEEELWADLRASHSQLYGKQRDFRTRKDRTQRMVNMFQPQLQVIADAYMAWELCSSAEDMGMLAPPPEGAMVQGALPVIAVKRCT</sequence>
<dbReference type="AlphaFoldDB" id="A0AAD7D4H1"/>
<dbReference type="EMBL" id="JARKIE010000135">
    <property type="protein sequence ID" value="KAJ7678391.1"/>
    <property type="molecule type" value="Genomic_DNA"/>
</dbReference>
<evidence type="ECO:0000313" key="1">
    <source>
        <dbReference type="EMBL" id="KAJ7678391.1"/>
    </source>
</evidence>
<protein>
    <submittedName>
        <fullName evidence="1">Uncharacterized protein</fullName>
    </submittedName>
</protein>
<name>A0AAD7D4H1_MYCRO</name>
<keyword evidence="2" id="KW-1185">Reference proteome</keyword>
<gene>
    <name evidence="1" type="ORF">B0H17DRAFT_1206846</name>
</gene>
<comment type="caution">
    <text evidence="1">The sequence shown here is derived from an EMBL/GenBank/DDBJ whole genome shotgun (WGS) entry which is preliminary data.</text>
</comment>
<accession>A0AAD7D4H1</accession>
<evidence type="ECO:0000313" key="2">
    <source>
        <dbReference type="Proteomes" id="UP001221757"/>
    </source>
</evidence>
<reference evidence="1" key="1">
    <citation type="submission" date="2023-03" db="EMBL/GenBank/DDBJ databases">
        <title>Massive genome expansion in bonnet fungi (Mycena s.s.) driven by repeated elements and novel gene families across ecological guilds.</title>
        <authorList>
            <consortium name="Lawrence Berkeley National Laboratory"/>
            <person name="Harder C.B."/>
            <person name="Miyauchi S."/>
            <person name="Viragh M."/>
            <person name="Kuo A."/>
            <person name="Thoen E."/>
            <person name="Andreopoulos B."/>
            <person name="Lu D."/>
            <person name="Skrede I."/>
            <person name="Drula E."/>
            <person name="Henrissat B."/>
            <person name="Morin E."/>
            <person name="Kohler A."/>
            <person name="Barry K."/>
            <person name="LaButti K."/>
            <person name="Morin E."/>
            <person name="Salamov A."/>
            <person name="Lipzen A."/>
            <person name="Mereny Z."/>
            <person name="Hegedus B."/>
            <person name="Baldrian P."/>
            <person name="Stursova M."/>
            <person name="Weitz H."/>
            <person name="Taylor A."/>
            <person name="Grigoriev I.V."/>
            <person name="Nagy L.G."/>
            <person name="Martin F."/>
            <person name="Kauserud H."/>
        </authorList>
    </citation>
    <scope>NUCLEOTIDE SEQUENCE</scope>
    <source>
        <strain evidence="1">CBHHK067</strain>
    </source>
</reference>
<dbReference type="Proteomes" id="UP001221757">
    <property type="component" value="Unassembled WGS sequence"/>
</dbReference>
<proteinExistence type="predicted"/>
<organism evidence="1 2">
    <name type="scientific">Mycena rosella</name>
    <name type="common">Pink bonnet</name>
    <name type="synonym">Agaricus rosellus</name>
    <dbReference type="NCBI Taxonomy" id="1033263"/>
    <lineage>
        <taxon>Eukaryota</taxon>
        <taxon>Fungi</taxon>
        <taxon>Dikarya</taxon>
        <taxon>Basidiomycota</taxon>
        <taxon>Agaricomycotina</taxon>
        <taxon>Agaricomycetes</taxon>
        <taxon>Agaricomycetidae</taxon>
        <taxon>Agaricales</taxon>
        <taxon>Marasmiineae</taxon>
        <taxon>Mycenaceae</taxon>
        <taxon>Mycena</taxon>
    </lineage>
</organism>